<dbReference type="InterPro" id="IPR029044">
    <property type="entry name" value="Nucleotide-diphossugar_trans"/>
</dbReference>
<dbReference type="AlphaFoldDB" id="A0A482PMW3"/>
<dbReference type="GO" id="GO:0016740">
    <property type="term" value="F:transferase activity"/>
    <property type="evidence" value="ECO:0007669"/>
    <property type="project" value="UniProtKB-KW"/>
</dbReference>
<reference evidence="1" key="1">
    <citation type="submission" date="2019-03" db="EMBL/GenBank/DDBJ databases">
        <title>Complete genome sequence of enteropathogenic Citrobacter rodentium strain DBS100.</title>
        <authorList>
            <person name="Popov G."/>
            <person name="Fiebig A."/>
            <person name="Shideler S."/>
            <person name="Coombes B."/>
            <person name="Savchenko A."/>
        </authorList>
    </citation>
    <scope>NUCLEOTIDE SEQUENCE</scope>
    <source>
        <strain evidence="1">DBS100</strain>
    </source>
</reference>
<sequence length="448" mass="50761">MDATATIFISIASYRDPELIPTLQDMLRHAAHPENLHLSVCWQDDEKLSLFEQCGMTPEGSRIVAGQKVFAFRYRQARIDIISVHYYASQGACWARSMAETLFEQEAYFLQIDSHCRFIPGWDDEMVAMLRQLQQKSARPILSAYPPPYCPGEEEEASKKHYVSRLILREFNPQGIPMLTSTPFTATGPVRGSYLAGGFIFTHGDFVSTVPNDPQIFFAGEEIAMAVRAFTHGYDIYHPHKPLLWHFYQRKAHSKVWGDHSNEAKAQGAVDKAWWERDNISKKRVRTILGLETADAASLAPYGTGSARSLRAFEYQAGICLQKGTVLPEVMSAEKINFFPTPPDDHAQWLARQYVWYKKNLTLEPAVWRADDGEAGNLHLGVYNPQNMLLYKRTLDARELQVLHTTSPDGNLNLSLEFKTANAAQPAVVRICPWSMTSGWGTVTEKRW</sequence>
<dbReference type="OMA" id="WHEYTRR"/>
<organism evidence="1">
    <name type="scientific">Citrobacter rodentium</name>
    <dbReference type="NCBI Taxonomy" id="67825"/>
    <lineage>
        <taxon>Bacteria</taxon>
        <taxon>Pseudomonadati</taxon>
        <taxon>Pseudomonadota</taxon>
        <taxon>Gammaproteobacteria</taxon>
        <taxon>Enterobacterales</taxon>
        <taxon>Enterobacteriaceae</taxon>
        <taxon>Citrobacter</taxon>
    </lineage>
</organism>
<dbReference type="EMBL" id="CP038008">
    <property type="protein sequence ID" value="QBY29252.1"/>
    <property type="molecule type" value="Genomic_DNA"/>
</dbReference>
<protein>
    <submittedName>
        <fullName evidence="1">Glycosyltransferase</fullName>
    </submittedName>
</protein>
<dbReference type="PANTHER" id="PTHR34496:SF10">
    <property type="entry name" value="GLCNAC TRANSFERASE"/>
    <property type="match status" value="1"/>
</dbReference>
<dbReference type="Pfam" id="PF11397">
    <property type="entry name" value="GlcNAc"/>
    <property type="match status" value="1"/>
</dbReference>
<proteinExistence type="predicted"/>
<accession>A0A482PMW3</accession>
<dbReference type="PANTHER" id="PTHR34496">
    <property type="entry name" value="GLCNAC TRANSFERASE-RELATED"/>
    <property type="match status" value="1"/>
</dbReference>
<evidence type="ECO:0000313" key="1">
    <source>
        <dbReference type="EMBL" id="QBY29252.1"/>
    </source>
</evidence>
<keyword evidence="1" id="KW-0808">Transferase</keyword>
<dbReference type="RefSeq" id="WP_012906946.1">
    <property type="nucleotide sequence ID" value="NZ_CAJTBI010000011.1"/>
</dbReference>
<name>A0A482PMW3_CITRO</name>
<gene>
    <name evidence="1" type="ORF">E2R62_10495</name>
</gene>
<dbReference type="SUPFAM" id="SSF53448">
    <property type="entry name" value="Nucleotide-diphospho-sugar transferases"/>
    <property type="match status" value="1"/>
</dbReference>
<dbReference type="InterPro" id="IPR021067">
    <property type="entry name" value="Glycosyltransferase"/>
</dbReference>